<keyword evidence="2" id="KW-0479">Metal-binding</keyword>
<proteinExistence type="inferred from homology"/>
<dbReference type="OrthoDB" id="445695at2759"/>
<comment type="catalytic activity">
    <reaction evidence="2">
        <text>an L-aminoacyl-L-amino acid + H2O = 2 an L-alpha-amino acid</text>
        <dbReference type="Rhea" id="RHEA:48940"/>
        <dbReference type="ChEBI" id="CHEBI:15377"/>
        <dbReference type="ChEBI" id="CHEBI:59869"/>
        <dbReference type="ChEBI" id="CHEBI:77460"/>
        <dbReference type="EC" id="3.4.13.19"/>
    </reaction>
</comment>
<keyword evidence="4" id="KW-1185">Reference proteome</keyword>
<dbReference type="EMBL" id="ML991792">
    <property type="protein sequence ID" value="KAF2235238.1"/>
    <property type="molecule type" value="Genomic_DNA"/>
</dbReference>
<dbReference type="Gene3D" id="3.20.20.140">
    <property type="entry name" value="Metal-dependent hydrolases"/>
    <property type="match status" value="1"/>
</dbReference>
<dbReference type="EC" id="3.4.13.19" evidence="2"/>
<dbReference type="InterPro" id="IPR008257">
    <property type="entry name" value="Pept_M19"/>
</dbReference>
<keyword evidence="2" id="KW-0645">Protease</keyword>
<keyword evidence="2" id="KW-0862">Zinc</keyword>
<keyword evidence="2" id="KW-0378">Hydrolase</keyword>
<protein>
    <recommendedName>
        <fullName evidence="2">Dipeptidase</fullName>
        <ecNumber evidence="2">3.4.13.19</ecNumber>
    </recommendedName>
</protein>
<dbReference type="PANTHER" id="PTHR10443">
    <property type="entry name" value="MICROSOMAL DIPEPTIDASE"/>
    <property type="match status" value="1"/>
</dbReference>
<name>A0A6A6HBP9_VIRVR</name>
<dbReference type="CDD" id="cd01301">
    <property type="entry name" value="rDP_like"/>
    <property type="match status" value="1"/>
</dbReference>
<keyword evidence="2" id="KW-0482">Metalloprotease</keyword>
<dbReference type="GO" id="GO:0046872">
    <property type="term" value="F:metal ion binding"/>
    <property type="evidence" value="ECO:0007669"/>
    <property type="project" value="UniProtKB-UniRule"/>
</dbReference>
<dbReference type="PROSITE" id="PS51365">
    <property type="entry name" value="RENAL_DIPEPTIDASE_2"/>
    <property type="match status" value="1"/>
</dbReference>
<keyword evidence="1 2" id="KW-0224">Dipeptidase</keyword>
<sequence>MDDSEITSQVSNILASTPLIDGHNDWPHLIRGFYDNSIAHRRFSADSSLVGHVDLARLREGRSGGVFISAYVDCPSPEDDFRDETHLETVRDTLQQIDLIHRLIDKYSDVLALALSSDDILEVFGKGKIACLIGIEGLHQIGNSASILRMYHRLGVRYATLTHNRNNLYADSSTSSRAVHGGLSEEGRLVVQEMNRIGMLIDLSHASDQAARDVLAESAAPVTFSHSSAFMICANARNVPDETLDMVKQNNGIVMVSFVPAMTSDDPARATVEKVVDHIAYIGSRIGFEHVGVGSDFDGMESSPCGLEDVSKFPNLVTAMIQRGIDKQRVEKVLGRNILRVLREVHNVARAKGGNFPALEDEVKQLWNNKVRNQVKMLYPDAT</sequence>
<evidence type="ECO:0000256" key="2">
    <source>
        <dbReference type="RuleBase" id="RU341113"/>
    </source>
</evidence>
<dbReference type="Proteomes" id="UP000800092">
    <property type="component" value="Unassembled WGS sequence"/>
</dbReference>
<dbReference type="GO" id="GO:0006508">
    <property type="term" value="P:proteolysis"/>
    <property type="evidence" value="ECO:0007669"/>
    <property type="project" value="UniProtKB-KW"/>
</dbReference>
<dbReference type="GO" id="GO:0070573">
    <property type="term" value="F:metallodipeptidase activity"/>
    <property type="evidence" value="ECO:0007669"/>
    <property type="project" value="InterPro"/>
</dbReference>
<comment type="similarity">
    <text evidence="2">Belongs to the metallo-dependent hydrolases superfamily. Peptidase M19 family.</text>
</comment>
<dbReference type="InterPro" id="IPR032466">
    <property type="entry name" value="Metal_Hydrolase"/>
</dbReference>
<gene>
    <name evidence="3" type="ORF">EV356DRAFT_500446</name>
</gene>
<evidence type="ECO:0000313" key="3">
    <source>
        <dbReference type="EMBL" id="KAF2235238.1"/>
    </source>
</evidence>
<dbReference type="AlphaFoldDB" id="A0A6A6HBP9"/>
<evidence type="ECO:0000313" key="4">
    <source>
        <dbReference type="Proteomes" id="UP000800092"/>
    </source>
</evidence>
<dbReference type="SUPFAM" id="SSF51556">
    <property type="entry name" value="Metallo-dependent hydrolases"/>
    <property type="match status" value="1"/>
</dbReference>
<dbReference type="Pfam" id="PF01244">
    <property type="entry name" value="Peptidase_M19"/>
    <property type="match status" value="1"/>
</dbReference>
<dbReference type="PANTHER" id="PTHR10443:SF12">
    <property type="entry name" value="DIPEPTIDASE"/>
    <property type="match status" value="1"/>
</dbReference>
<evidence type="ECO:0000256" key="1">
    <source>
        <dbReference type="ARBA" id="ARBA00022997"/>
    </source>
</evidence>
<accession>A0A6A6HBP9</accession>
<comment type="cofactor">
    <cofactor evidence="2">
        <name>Zn(2+)</name>
        <dbReference type="ChEBI" id="CHEBI:29105"/>
    </cofactor>
</comment>
<organism evidence="3 4">
    <name type="scientific">Viridothelium virens</name>
    <name type="common">Speckled blister lichen</name>
    <name type="synonym">Trypethelium virens</name>
    <dbReference type="NCBI Taxonomy" id="1048519"/>
    <lineage>
        <taxon>Eukaryota</taxon>
        <taxon>Fungi</taxon>
        <taxon>Dikarya</taxon>
        <taxon>Ascomycota</taxon>
        <taxon>Pezizomycotina</taxon>
        <taxon>Dothideomycetes</taxon>
        <taxon>Dothideomycetes incertae sedis</taxon>
        <taxon>Trypetheliales</taxon>
        <taxon>Trypetheliaceae</taxon>
        <taxon>Viridothelium</taxon>
    </lineage>
</organism>
<reference evidence="3" key="1">
    <citation type="journal article" date="2020" name="Stud. Mycol.">
        <title>101 Dothideomycetes genomes: a test case for predicting lifestyles and emergence of pathogens.</title>
        <authorList>
            <person name="Haridas S."/>
            <person name="Albert R."/>
            <person name="Binder M."/>
            <person name="Bloem J."/>
            <person name="Labutti K."/>
            <person name="Salamov A."/>
            <person name="Andreopoulos B."/>
            <person name="Baker S."/>
            <person name="Barry K."/>
            <person name="Bills G."/>
            <person name="Bluhm B."/>
            <person name="Cannon C."/>
            <person name="Castanera R."/>
            <person name="Culley D."/>
            <person name="Daum C."/>
            <person name="Ezra D."/>
            <person name="Gonzalez J."/>
            <person name="Henrissat B."/>
            <person name="Kuo A."/>
            <person name="Liang C."/>
            <person name="Lipzen A."/>
            <person name="Lutzoni F."/>
            <person name="Magnuson J."/>
            <person name="Mondo S."/>
            <person name="Nolan M."/>
            <person name="Ohm R."/>
            <person name="Pangilinan J."/>
            <person name="Park H.-J."/>
            <person name="Ramirez L."/>
            <person name="Alfaro M."/>
            <person name="Sun H."/>
            <person name="Tritt A."/>
            <person name="Yoshinaga Y."/>
            <person name="Zwiers L.-H."/>
            <person name="Turgeon B."/>
            <person name="Goodwin S."/>
            <person name="Spatafora J."/>
            <person name="Crous P."/>
            <person name="Grigoriev I."/>
        </authorList>
    </citation>
    <scope>NUCLEOTIDE SEQUENCE</scope>
    <source>
        <strain evidence="3">Tuck. ex Michener</strain>
    </source>
</reference>